<protein>
    <submittedName>
        <fullName evidence="1">Uncharacterized protein</fullName>
    </submittedName>
</protein>
<accession>A0A839UNA0</accession>
<evidence type="ECO:0000313" key="1">
    <source>
        <dbReference type="EMBL" id="MBB3166845.1"/>
    </source>
</evidence>
<name>A0A839UNA0_9GAMM</name>
<gene>
    <name evidence="1" type="ORF">FHS30_000021</name>
</gene>
<proteinExistence type="predicted"/>
<reference evidence="1 2" key="1">
    <citation type="submission" date="2020-08" db="EMBL/GenBank/DDBJ databases">
        <title>Genomic Encyclopedia of Type Strains, Phase III (KMG-III): the genomes of soil and plant-associated and newly described type strains.</title>
        <authorList>
            <person name="Whitman W."/>
        </authorList>
    </citation>
    <scope>NUCLEOTIDE SEQUENCE [LARGE SCALE GENOMIC DNA]</scope>
    <source>
        <strain evidence="1 2">CECT 8571</strain>
    </source>
</reference>
<sequence>MSIRPVEVSAGEKEVHFASRQETLYPHLMRLCMDFNFRVVEHRGFQLAPQDIHAPSITPAFDDLAALESHVHRHMVDILHSYLGGDAALTH</sequence>
<evidence type="ECO:0000313" key="2">
    <source>
        <dbReference type="Proteomes" id="UP000559987"/>
    </source>
</evidence>
<comment type="caution">
    <text evidence="1">The sequence shown here is derived from an EMBL/GenBank/DDBJ whole genome shotgun (WGS) entry which is preliminary data.</text>
</comment>
<dbReference type="EMBL" id="JACHXZ010000001">
    <property type="protein sequence ID" value="MBB3166845.1"/>
    <property type="molecule type" value="Genomic_DNA"/>
</dbReference>
<organism evidence="1 2">
    <name type="scientific">Simiduia aestuariiviva</name>
    <dbReference type="NCBI Taxonomy" id="1510459"/>
    <lineage>
        <taxon>Bacteria</taxon>
        <taxon>Pseudomonadati</taxon>
        <taxon>Pseudomonadota</taxon>
        <taxon>Gammaproteobacteria</taxon>
        <taxon>Cellvibrionales</taxon>
        <taxon>Cellvibrionaceae</taxon>
        <taxon>Simiduia</taxon>
    </lineage>
</organism>
<keyword evidence="2" id="KW-1185">Reference proteome</keyword>
<dbReference type="RefSeq" id="WP_183907198.1">
    <property type="nucleotide sequence ID" value="NZ_JACHXZ010000001.1"/>
</dbReference>
<dbReference type="Proteomes" id="UP000559987">
    <property type="component" value="Unassembled WGS sequence"/>
</dbReference>
<dbReference type="AlphaFoldDB" id="A0A839UNA0"/>